<feature type="compositionally biased region" description="Polar residues" evidence="1">
    <location>
        <begin position="791"/>
        <end position="803"/>
    </location>
</feature>
<gene>
    <name evidence="2" type="ORF">A7U60_g4836</name>
</gene>
<feature type="compositionally biased region" description="Basic and acidic residues" evidence="1">
    <location>
        <begin position="74"/>
        <end position="95"/>
    </location>
</feature>
<feature type="compositionally biased region" description="Polar residues" evidence="1">
    <location>
        <begin position="1083"/>
        <end position="1098"/>
    </location>
</feature>
<feature type="compositionally biased region" description="Polar residues" evidence="1">
    <location>
        <begin position="901"/>
        <end position="931"/>
    </location>
</feature>
<evidence type="ECO:0000313" key="3">
    <source>
        <dbReference type="Proteomes" id="UP000757232"/>
    </source>
</evidence>
<comment type="caution">
    <text evidence="2">The sequence shown here is derived from an EMBL/GenBank/DDBJ whole genome shotgun (WGS) entry which is preliminary data.</text>
</comment>
<feature type="compositionally biased region" description="Low complexity" evidence="1">
    <location>
        <begin position="844"/>
        <end position="857"/>
    </location>
</feature>
<feature type="region of interest" description="Disordered" evidence="1">
    <location>
        <begin position="1"/>
        <end position="31"/>
    </location>
</feature>
<keyword evidence="3" id="KW-1185">Reference proteome</keyword>
<dbReference type="OrthoDB" id="3230904at2759"/>
<feature type="compositionally biased region" description="Low complexity" evidence="1">
    <location>
        <begin position="1249"/>
        <end position="1266"/>
    </location>
</feature>
<evidence type="ECO:0000256" key="1">
    <source>
        <dbReference type="SAM" id="MobiDB-lite"/>
    </source>
</evidence>
<name>A0A9Q5N8R8_SANBA</name>
<feature type="compositionally biased region" description="Polar residues" evidence="1">
    <location>
        <begin position="941"/>
        <end position="951"/>
    </location>
</feature>
<protein>
    <submittedName>
        <fullName evidence="2">Uncharacterized protein</fullName>
    </submittedName>
</protein>
<feature type="compositionally biased region" description="Polar residues" evidence="1">
    <location>
        <begin position="276"/>
        <end position="287"/>
    </location>
</feature>
<feature type="compositionally biased region" description="Low complexity" evidence="1">
    <location>
        <begin position="871"/>
        <end position="889"/>
    </location>
</feature>
<feature type="compositionally biased region" description="Polar residues" evidence="1">
    <location>
        <begin position="1268"/>
        <end position="1277"/>
    </location>
</feature>
<feature type="compositionally biased region" description="Basic and acidic residues" evidence="1">
    <location>
        <begin position="236"/>
        <end position="247"/>
    </location>
</feature>
<feature type="compositionally biased region" description="Gly residues" evidence="1">
    <location>
        <begin position="1286"/>
        <end position="1297"/>
    </location>
</feature>
<evidence type="ECO:0000313" key="2">
    <source>
        <dbReference type="EMBL" id="OCB88051.1"/>
    </source>
</evidence>
<feature type="compositionally biased region" description="Basic and acidic residues" evidence="1">
    <location>
        <begin position="356"/>
        <end position="368"/>
    </location>
</feature>
<feature type="region of interest" description="Disordered" evidence="1">
    <location>
        <begin position="65"/>
        <end position="293"/>
    </location>
</feature>
<dbReference type="Proteomes" id="UP000757232">
    <property type="component" value="Unassembled WGS sequence"/>
</dbReference>
<feature type="compositionally biased region" description="Acidic residues" evidence="1">
    <location>
        <begin position="403"/>
        <end position="416"/>
    </location>
</feature>
<feature type="compositionally biased region" description="Low complexity" evidence="1">
    <location>
        <begin position="812"/>
        <end position="824"/>
    </location>
</feature>
<feature type="compositionally biased region" description="Basic residues" evidence="1">
    <location>
        <begin position="1314"/>
        <end position="1326"/>
    </location>
</feature>
<feature type="compositionally biased region" description="Low complexity" evidence="1">
    <location>
        <begin position="1172"/>
        <end position="1200"/>
    </location>
</feature>
<sequence length="1326" mass="138297">MFASRTKSNALGKRDKPYSRKTSPMSRSSSLLGTIKNIVSAPLTWFASNQGDFEDLGKRRRVAARDAEDLEEQQAERTGKRLRVDSPERSPERVRPSTTGGYLDPPSFKPPLDSHATRFGMHQASDEKDVTGRRTSIFGPPPPSSGNRTMSVDPASRYATFKRDPTATPLPADSPTRSSPARSVAHDDDSDRPRTPLRLRTSLTPQPSPSRHLRRESSAPPPISNLKTRPAFVKPPAEEKQDQELGTHKTISLGTLAEVSRGSRGPGQGRTLSGLGRNSINSDQISPSDAILQPSKSLSERTFHELELYKTPILPSRYKDASEIPAFLKPKRSHVPVPMSKKGRVPRPSLGTAERYGADLDARDDGKPYARKNNVRKIMTRRKQEEEEEDRQKKIADSTLTNIEEDDDDDEMETDVEPPVVKRDVGVSAQIPSGSEDERMKLNRNANATVDVLSVPSSNVTDPFGRQPITAPGGRQQPYGRVGRARTREPGQRSVPLSRPLNKFSATPNDDESVTVEDEIMMDVSAASEKAQDDVGKAKAPAYEAPKGFSFPSDVCITSFEDRSSLIFNTIQTSIVNHDHSKAKEPPIQSLPFSLGSQATVPSTSTMFKPPAFKLPASSSSTFQSSTLEGEKKKDDSVIIIPSVSVEPATPDQQANEAKKVATTASFFTAPSGPSRSGGTEVSSTASRPSGIPNFFANSQLLAGDKPAASLPKTPSPSSFNVPTSNPSPATPVKDPENPLWDGNKAAPSAPPKLFAGAVKPFDLGSKPVEGSSASSQLAAPLLSGGPPKQPATTGSSEPQQPDVSLVAQPGSTTTSGDISSTATQVSQAQPAPAKQSEPEKKPNGFGPSPFFNFGSGTTSNVPKPLFGTGSPTVSSFPSQPSQPAQNAPGDSAPKPVFTLGQPQTSETANKTSAAPSNQSEQNAPTATEQKSPFPFGAPPMSSSATASGGNDNVVAAPKPLLGGQPGGTGFTFGSSAVPAAPATPSTDAAKPANLFAFGAPPATPPAGERQSSPYTFGTPIPSAASTGFTFGTPVKQNEAAPGSAPSTPTNASPFAFGTQPPRPVTPPSKPDEGMNMEESPVQMDTNNGQKRPASSITFGAGPTPVNPFGQSTNTGPAFTFGAPPASNPFGPKDENKPPEGGGFNFNRTASAPAISTSFSFGVKSDQPAPPATAFGAAPPNPFTQTQPSGTSSTPFTFGQQPSAPVPNPFAAPSQPTQPSAAPGSAPSSPFANTPAFTFGAPAASTSNPFSFGSSAPSSPATGATGLPQASGSSGSTPAFIFGQPSGSGSGSGGGLFNIGAPPPNTAQGTSQRSIRKLPRRANVKR</sequence>
<feature type="region of interest" description="Disordered" evidence="1">
    <location>
        <begin position="457"/>
        <end position="510"/>
    </location>
</feature>
<organism evidence="2 3">
    <name type="scientific">Sanghuangporus baumii</name>
    <name type="common">Phellinus baumii</name>
    <dbReference type="NCBI Taxonomy" id="108892"/>
    <lineage>
        <taxon>Eukaryota</taxon>
        <taxon>Fungi</taxon>
        <taxon>Dikarya</taxon>
        <taxon>Basidiomycota</taxon>
        <taxon>Agaricomycotina</taxon>
        <taxon>Agaricomycetes</taxon>
        <taxon>Hymenochaetales</taxon>
        <taxon>Hymenochaetaceae</taxon>
        <taxon>Sanghuangporus</taxon>
    </lineage>
</organism>
<feature type="compositionally biased region" description="Polar residues" evidence="1">
    <location>
        <begin position="716"/>
        <end position="728"/>
    </location>
</feature>
<feature type="compositionally biased region" description="Polar residues" evidence="1">
    <location>
        <begin position="1146"/>
        <end position="1160"/>
    </location>
</feature>
<feature type="compositionally biased region" description="Basic residues" evidence="1">
    <location>
        <begin position="369"/>
        <end position="381"/>
    </location>
</feature>
<feature type="compositionally biased region" description="Low complexity" evidence="1">
    <location>
        <begin position="196"/>
        <end position="205"/>
    </location>
</feature>
<feature type="compositionally biased region" description="Polar residues" evidence="1">
    <location>
        <begin position="667"/>
        <end position="688"/>
    </location>
</feature>
<feature type="compositionally biased region" description="Basic and acidic residues" evidence="1">
    <location>
        <begin position="184"/>
        <end position="194"/>
    </location>
</feature>
<reference evidence="2" key="1">
    <citation type="submission" date="2016-06" db="EMBL/GenBank/DDBJ databases">
        <title>Draft Genome sequence of the fungus Inonotus baumii.</title>
        <authorList>
            <person name="Zhu H."/>
            <person name="Lin W."/>
        </authorList>
    </citation>
    <scope>NUCLEOTIDE SEQUENCE</scope>
    <source>
        <strain evidence="2">821</strain>
    </source>
</reference>
<feature type="compositionally biased region" description="Low complexity" evidence="1">
    <location>
        <begin position="1211"/>
        <end position="1232"/>
    </location>
</feature>
<accession>A0A9Q5N8R8</accession>
<feature type="region of interest" description="Disordered" evidence="1">
    <location>
        <begin position="333"/>
        <end position="441"/>
    </location>
</feature>
<feature type="compositionally biased region" description="Low complexity" evidence="1">
    <location>
        <begin position="972"/>
        <end position="1001"/>
    </location>
</feature>
<dbReference type="EMBL" id="LNZH02000185">
    <property type="protein sequence ID" value="OCB88051.1"/>
    <property type="molecule type" value="Genomic_DNA"/>
</dbReference>
<feature type="compositionally biased region" description="Low complexity" evidence="1">
    <location>
        <begin position="771"/>
        <end position="786"/>
    </location>
</feature>
<proteinExistence type="predicted"/>
<feature type="region of interest" description="Disordered" evidence="1">
    <location>
        <begin position="667"/>
        <end position="1326"/>
    </location>
</feature>
<feature type="compositionally biased region" description="Basic and acidic residues" evidence="1">
    <location>
        <begin position="382"/>
        <end position="396"/>
    </location>
</feature>
<feature type="compositionally biased region" description="Low complexity" evidence="1">
    <location>
        <begin position="20"/>
        <end position="30"/>
    </location>
</feature>